<evidence type="ECO:0000256" key="5">
    <source>
        <dbReference type="ARBA" id="ARBA00022484"/>
    </source>
</evidence>
<comment type="subunit">
    <text evidence="2">Interacts with replication protein 1a.</text>
</comment>
<dbReference type="InterPro" id="IPR001788">
    <property type="entry name" value="RNA-dep_RNA_pol_alsuvir"/>
</dbReference>
<dbReference type="EMBL" id="LC496470">
    <property type="protein sequence ID" value="BBM96681.1"/>
    <property type="molecule type" value="Genomic_RNA"/>
</dbReference>
<dbReference type="InterPro" id="IPR047309">
    <property type="entry name" value="Bromoviridae_RdRp"/>
</dbReference>
<dbReference type="EC" id="2.7.7.48" evidence="3"/>
<dbReference type="GO" id="GO:0003723">
    <property type="term" value="F:RNA binding"/>
    <property type="evidence" value="ECO:0007669"/>
    <property type="project" value="InterPro"/>
</dbReference>
<feature type="domain" description="RdRp catalytic" evidence="10">
    <location>
        <begin position="471"/>
        <end position="589"/>
    </location>
</feature>
<dbReference type="Pfam" id="PF00978">
    <property type="entry name" value="RdRP_2"/>
    <property type="match status" value="1"/>
</dbReference>
<dbReference type="GO" id="GO:0039690">
    <property type="term" value="P:positive stranded viral RNA replication"/>
    <property type="evidence" value="ECO:0007669"/>
    <property type="project" value="InterPro"/>
</dbReference>
<dbReference type="InterPro" id="IPR043502">
    <property type="entry name" value="DNA/RNA_pol_sf"/>
</dbReference>
<dbReference type="CDD" id="cd23252">
    <property type="entry name" value="Bromoviridae_RdRp"/>
    <property type="match status" value="1"/>
</dbReference>
<sequence>MDFLRVPLIENYLAFDGVVRSTLEKLLPYEPPVVVNPLAQRVLLGLNCLLGCYRANADKPIMFWIVPMLRLAYGESWVQEYYRLFPELVEYNDDAPVETGKLRDDVPLIKTVWDTYDVAVANMNFTPEFADVFFLSLEVDLCDDECTEVEDGGHPEAVDVLPCEMPLFEADTSSLGVGREKRVVSIPEPCWFEETFSLDRDIQVSSLNLQFDNTVVKQVVKYVPDNSPVLGSPFQGFNSGCVSDAIEEVLPHHTLSDDRFDQVWVEACDIDLDFQGSLDLSKFNDVDPNLNCWEPVYNTGLPSTRYTSQREAVLAIKKRNLNVPTLTDCCDVDALSTEVVDKFFSTFIDLEKFASFPNDLLGVGWFLDDYLKRKQVPEDLYLQELSMLSVDKYRHMIKSQLKPPLEDVLHLERALPATITYHTKDKVAASTPFFLAISAKLLNVLNSKVVIPCGKDHQLFSIDPYIFKEVKFWKEIDYSKFDKSQGRLHHEIQRKLFRRLHSNPDYDNFIETWFSAHMRSKIYDRDAGVGFSTDYQRRTGDACTYLGNTLVTLCTLSYIYDLTSPNVGLVVASGDDSLIGTIKHLLPRDKEQFCSTLFNFETKFPHNQPFICSKFLVLDQLENGGERVNAYPDPYKLLLRVGVKSMTNTKFESWAESFFDSFSCYSTLESVSKVVEMAGYRYIRNSPKFLLPALHHLKYLCRSRDALRAGLFGKEYSSTHCRKNRTRSDTTTKAVKKRGKR</sequence>
<dbReference type="InterPro" id="IPR007094">
    <property type="entry name" value="RNA-dir_pol_PSvirus"/>
</dbReference>
<evidence type="ECO:0000256" key="4">
    <source>
        <dbReference type="ARBA" id="ARBA00018640"/>
    </source>
</evidence>
<dbReference type="GO" id="GO:0000166">
    <property type="term" value="F:nucleotide binding"/>
    <property type="evidence" value="ECO:0007669"/>
    <property type="project" value="UniProtKB-KW"/>
</dbReference>
<evidence type="ECO:0000313" key="11">
    <source>
        <dbReference type="EMBL" id="BBM96681.1"/>
    </source>
</evidence>
<evidence type="ECO:0000256" key="1">
    <source>
        <dbReference type="ARBA" id="ARBA00002542"/>
    </source>
</evidence>
<evidence type="ECO:0000256" key="6">
    <source>
        <dbReference type="ARBA" id="ARBA00022679"/>
    </source>
</evidence>
<evidence type="ECO:0000256" key="7">
    <source>
        <dbReference type="ARBA" id="ARBA00022695"/>
    </source>
</evidence>
<keyword evidence="5" id="KW-0696">RNA-directed RNA polymerase</keyword>
<comment type="function">
    <text evidence="1">RNA-dependent RNA polymerase which replicates the viral genome composed of 3 RNA segments, RNA1, RNA2 and RNA3.</text>
</comment>
<evidence type="ECO:0000256" key="3">
    <source>
        <dbReference type="ARBA" id="ARBA00012494"/>
    </source>
</evidence>
<organism evidence="11">
    <name type="scientific">Ilarvirus APLPV</name>
    <dbReference type="NCBI Taxonomy" id="134632"/>
    <lineage>
        <taxon>Viruses</taxon>
        <taxon>Riboviria</taxon>
        <taxon>Orthornavirae</taxon>
        <taxon>Kitrinoviricota</taxon>
        <taxon>Alsuviricetes</taxon>
        <taxon>Martellivirales</taxon>
        <taxon>Bromoviridae</taxon>
        <taxon>Ilarvirus</taxon>
    </lineage>
</organism>
<dbReference type="GO" id="GO:0006351">
    <property type="term" value="P:DNA-templated transcription"/>
    <property type="evidence" value="ECO:0007669"/>
    <property type="project" value="InterPro"/>
</dbReference>
<dbReference type="PROSITE" id="PS50507">
    <property type="entry name" value="RDRP_SSRNA_POS"/>
    <property type="match status" value="1"/>
</dbReference>
<evidence type="ECO:0000259" key="10">
    <source>
        <dbReference type="PROSITE" id="PS50507"/>
    </source>
</evidence>
<proteinExistence type="predicted"/>
<dbReference type="SUPFAM" id="SSF56672">
    <property type="entry name" value="DNA/RNA polymerases"/>
    <property type="match status" value="1"/>
</dbReference>
<accession>A0A5A4UCK7</accession>
<keyword evidence="9" id="KW-0693">Viral RNA replication</keyword>
<evidence type="ECO:0000256" key="8">
    <source>
        <dbReference type="ARBA" id="ARBA00022741"/>
    </source>
</evidence>
<dbReference type="GO" id="GO:0003968">
    <property type="term" value="F:RNA-directed RNA polymerase activity"/>
    <property type="evidence" value="ECO:0007669"/>
    <property type="project" value="UniProtKB-KW"/>
</dbReference>
<protein>
    <recommendedName>
        <fullName evidence="4">RNA-directed RNA polymerase 2a</fullName>
        <ecNumber evidence="3">2.7.7.48</ecNumber>
    </recommendedName>
</protein>
<keyword evidence="7" id="KW-0548">Nucleotidyltransferase</keyword>
<keyword evidence="8" id="KW-0547">Nucleotide-binding</keyword>
<keyword evidence="6" id="KW-0808">Transferase</keyword>
<evidence type="ECO:0000256" key="9">
    <source>
        <dbReference type="ARBA" id="ARBA00022953"/>
    </source>
</evidence>
<evidence type="ECO:0000256" key="2">
    <source>
        <dbReference type="ARBA" id="ARBA00011754"/>
    </source>
</evidence>
<reference evidence="11" key="1">
    <citation type="submission" date="2019-08" db="EMBL/GenBank/DDBJ databases">
        <title>High-Throughput Sequencing of american plum pattern virus from peach pollen and development of isothermal amplification detection assay.</title>
        <authorList>
            <person name="Jeong R.D."/>
        </authorList>
    </citation>
    <scope>NUCLEOTIDE SEQUENCE</scope>
</reference>
<name>A0A5A4UCK7_9BROM</name>